<dbReference type="AlphaFoldDB" id="A0A395UGM6"/>
<organism evidence="2 3">
    <name type="scientific">Phocaeicola vulgatus</name>
    <name type="common">Bacteroides vulgatus</name>
    <dbReference type="NCBI Taxonomy" id="821"/>
    <lineage>
        <taxon>Bacteria</taxon>
        <taxon>Pseudomonadati</taxon>
        <taxon>Bacteroidota</taxon>
        <taxon>Bacteroidia</taxon>
        <taxon>Bacteroidales</taxon>
        <taxon>Bacteroidaceae</taxon>
        <taxon>Phocaeicola</taxon>
    </lineage>
</organism>
<dbReference type="Gene3D" id="3.30.2090.10">
    <property type="entry name" value="Multidrug efflux transporter AcrB TolC docking domain, DN and DC subdomains"/>
    <property type="match status" value="1"/>
</dbReference>
<accession>A0A395UGM6</accession>
<protein>
    <submittedName>
        <fullName evidence="2">Hydrophobe/amphiphile efflux-1 family RND transporter</fullName>
    </submittedName>
</protein>
<feature type="transmembrane region" description="Helical" evidence="1">
    <location>
        <begin position="12"/>
        <end position="31"/>
    </location>
</feature>
<dbReference type="RefSeq" id="WP_182423026.1">
    <property type="nucleotide sequence ID" value="NZ_QRUD01000162.1"/>
</dbReference>
<comment type="caution">
    <text evidence="2">The sequence shown here is derived from an EMBL/GenBank/DDBJ whole genome shotgun (WGS) entry which is preliminary data.</text>
</comment>
<reference evidence="2 3" key="1">
    <citation type="submission" date="2018-08" db="EMBL/GenBank/DDBJ databases">
        <title>A genome reference for cultivated species of the human gut microbiota.</title>
        <authorList>
            <person name="Zou Y."/>
            <person name="Xue W."/>
            <person name="Luo G."/>
        </authorList>
    </citation>
    <scope>NUCLEOTIDE SEQUENCE [LARGE SCALE GENOMIC DNA]</scope>
    <source>
        <strain evidence="2 3">AF25-30LB</strain>
    </source>
</reference>
<evidence type="ECO:0000313" key="3">
    <source>
        <dbReference type="Proteomes" id="UP000266497"/>
    </source>
</evidence>
<dbReference type="PANTHER" id="PTHR32063:SF9">
    <property type="entry name" value="SIMILAR TO MULTIDRUG RESISTANCE PROTEIN MEXB"/>
    <property type="match status" value="1"/>
</dbReference>
<evidence type="ECO:0000256" key="1">
    <source>
        <dbReference type="SAM" id="Phobius"/>
    </source>
</evidence>
<dbReference type="SUPFAM" id="SSF82693">
    <property type="entry name" value="Multidrug efflux transporter AcrB pore domain, PN1, PN2, PC1 and PC2 subdomains"/>
    <property type="match status" value="2"/>
</dbReference>
<dbReference type="PRINTS" id="PR00702">
    <property type="entry name" value="ACRIFLAVINRP"/>
</dbReference>
<dbReference type="InterPro" id="IPR001036">
    <property type="entry name" value="Acrflvin-R"/>
</dbReference>
<feature type="transmembrane region" description="Helical" evidence="1">
    <location>
        <begin position="364"/>
        <end position="384"/>
    </location>
</feature>
<sequence>MNLRFFIDRPVFSGVISVVIVLLGMISMFSLPVEQYPDIAPPTINVSATYPGANAETVQKAVITPLEEAINGVEDMTYMTSTASNTGDASIDIYFKQGTNADMAAVNVQNRVNGALSQLPAEATKTGVTTEKQQNAELMTFALYSPDDRFDQTFLNNYLKINVEPRLKRISGVGKAQMFGSNYSMRLWLRPDKMAQYGLIPDDISTVLARQNIEAATGSFGANHPTANEYTMKYRGRLSGAEEFGELVIKSLPGGNVLRLKEVADVELGDEYYKYSSEVNGHPAAMMLINQKAGSNASSTIKEIHEVLDDLSRDLPEGTEFVVLTDTNKFLYASINSVIRTLIEAILLVIVVVYVFLQDIKSTLIPTISIFVSIIGTFAVMSMIGFSVNLLTLFALVLAIGTVVDDAIVVVEAVQA</sequence>
<proteinExistence type="predicted"/>
<dbReference type="EMBL" id="QRUD01000162">
    <property type="protein sequence ID" value="RGR28444.1"/>
    <property type="molecule type" value="Genomic_DNA"/>
</dbReference>
<keyword evidence="1" id="KW-0472">Membrane</keyword>
<dbReference type="GO" id="GO:0042910">
    <property type="term" value="F:xenobiotic transmembrane transporter activity"/>
    <property type="evidence" value="ECO:0007669"/>
    <property type="project" value="TreeGrafter"/>
</dbReference>
<keyword evidence="1" id="KW-0812">Transmembrane</keyword>
<dbReference type="Gene3D" id="3.30.70.1430">
    <property type="entry name" value="Multidrug efflux transporter AcrB pore domain"/>
    <property type="match status" value="1"/>
</dbReference>
<evidence type="ECO:0000313" key="2">
    <source>
        <dbReference type="EMBL" id="RGR28444.1"/>
    </source>
</evidence>
<dbReference type="FunFam" id="3.30.70.1430:FF:000001">
    <property type="entry name" value="Efflux pump membrane transporter"/>
    <property type="match status" value="1"/>
</dbReference>
<dbReference type="Gene3D" id="1.20.1640.10">
    <property type="entry name" value="Multidrug efflux transporter AcrB transmembrane domain"/>
    <property type="match status" value="1"/>
</dbReference>
<gene>
    <name evidence="2" type="ORF">DWY53_23735</name>
</gene>
<feature type="transmembrane region" description="Helical" evidence="1">
    <location>
        <begin position="338"/>
        <end position="357"/>
    </location>
</feature>
<dbReference type="Pfam" id="PF00873">
    <property type="entry name" value="ACR_tran"/>
    <property type="match status" value="1"/>
</dbReference>
<dbReference type="GO" id="GO:0005886">
    <property type="term" value="C:plasma membrane"/>
    <property type="evidence" value="ECO:0007669"/>
    <property type="project" value="TreeGrafter"/>
</dbReference>
<dbReference type="Gene3D" id="3.30.70.1320">
    <property type="entry name" value="Multidrug efflux transporter AcrB pore domain like"/>
    <property type="match status" value="1"/>
</dbReference>
<dbReference type="SUPFAM" id="SSF82866">
    <property type="entry name" value="Multidrug efflux transporter AcrB transmembrane domain"/>
    <property type="match status" value="1"/>
</dbReference>
<keyword evidence="1" id="KW-1133">Transmembrane helix</keyword>
<dbReference type="Proteomes" id="UP000266497">
    <property type="component" value="Unassembled WGS sequence"/>
</dbReference>
<dbReference type="PANTHER" id="PTHR32063">
    <property type="match status" value="1"/>
</dbReference>
<name>A0A395UGM6_PHOVU</name>
<dbReference type="SUPFAM" id="SSF82714">
    <property type="entry name" value="Multidrug efflux transporter AcrB TolC docking domain, DN and DC subdomains"/>
    <property type="match status" value="1"/>
</dbReference>
<feature type="non-terminal residue" evidence="2">
    <location>
        <position position="416"/>
    </location>
</feature>
<dbReference type="InterPro" id="IPR027463">
    <property type="entry name" value="AcrB_DN_DC_subdom"/>
</dbReference>
<feature type="transmembrane region" description="Helical" evidence="1">
    <location>
        <begin position="390"/>
        <end position="411"/>
    </location>
</feature>